<dbReference type="NCBIfam" id="TIGR04557">
    <property type="entry name" value="fuse_rel_SoxYZ"/>
    <property type="match status" value="1"/>
</dbReference>
<dbReference type="InterPro" id="IPR014880">
    <property type="entry name" value="SoxZ_dom"/>
</dbReference>
<feature type="chain" id="PRO_5016666319" evidence="1">
    <location>
        <begin position="25"/>
        <end position="281"/>
    </location>
</feature>
<proteinExistence type="predicted"/>
<dbReference type="EMBL" id="CP032125">
    <property type="protein sequence ID" value="AXX96686.1"/>
    <property type="molecule type" value="Genomic_DNA"/>
</dbReference>
<dbReference type="SUPFAM" id="SSF81296">
    <property type="entry name" value="E set domains"/>
    <property type="match status" value="1"/>
</dbReference>
<evidence type="ECO:0000259" key="3">
    <source>
        <dbReference type="Pfam" id="PF13501"/>
    </source>
</evidence>
<dbReference type="InterPro" id="IPR013783">
    <property type="entry name" value="Ig-like_fold"/>
</dbReference>
<dbReference type="InterPro" id="IPR030831">
    <property type="entry name" value="Fuse-rel_SoxYZ"/>
</dbReference>
<dbReference type="KEGG" id="pamo:BAR1_01270"/>
<evidence type="ECO:0000313" key="4">
    <source>
        <dbReference type="EMBL" id="AXX96686.1"/>
    </source>
</evidence>
<feature type="signal peptide" evidence="1">
    <location>
        <begin position="1"/>
        <end position="24"/>
    </location>
</feature>
<dbReference type="OrthoDB" id="8538315at2"/>
<evidence type="ECO:0000256" key="1">
    <source>
        <dbReference type="SAM" id="SignalP"/>
    </source>
</evidence>
<organism evidence="4 5">
    <name type="scientific">Profundibacter amoris</name>
    <dbReference type="NCBI Taxonomy" id="2171755"/>
    <lineage>
        <taxon>Bacteria</taxon>
        <taxon>Pseudomonadati</taxon>
        <taxon>Pseudomonadota</taxon>
        <taxon>Alphaproteobacteria</taxon>
        <taxon>Rhodobacterales</taxon>
        <taxon>Paracoccaceae</taxon>
        <taxon>Profundibacter</taxon>
    </lineage>
</organism>
<dbReference type="InterPro" id="IPR032711">
    <property type="entry name" value="SoxY"/>
</dbReference>
<dbReference type="RefSeq" id="WP_118941344.1">
    <property type="nucleotide sequence ID" value="NZ_CP032125.1"/>
</dbReference>
<feature type="domain" description="Sulphur oxidation protein SoxZ" evidence="2">
    <location>
        <begin position="187"/>
        <end position="274"/>
    </location>
</feature>
<dbReference type="AlphaFoldDB" id="A0A347UCV8"/>
<keyword evidence="5" id="KW-1185">Reference proteome</keyword>
<sequence>MLRSVFKTIIATAALAVLPSASIAGEAWDDISPLMFDEARDVTMASAQTVTLRTPYRATDDRRVMMGASVALPDGQLIDKVYLVIDENPMPVSAVFEMQRPTGNFTFDMTMRLNGPSGIHLVVETTDGQLLVSEGFTKTSGLGACAAPPVNDPAIALKTLGQMKLALAPANTMNAKTRLVSLASGTKAEPQPVKAQVSFSHPSHSGLQMNQITLLYLPARFIEMVKFTTDESPMFTMTGSISISEDPALSVVLPAGSGTLSIDMQDTDGATFHQLFSLGQG</sequence>
<dbReference type="InterPro" id="IPR038162">
    <property type="entry name" value="SoxY_sf"/>
</dbReference>
<keyword evidence="1" id="KW-0732">Signal</keyword>
<evidence type="ECO:0000313" key="5">
    <source>
        <dbReference type="Proteomes" id="UP000261704"/>
    </source>
</evidence>
<gene>
    <name evidence="4" type="ORF">BAR1_01270</name>
</gene>
<dbReference type="InterPro" id="IPR014756">
    <property type="entry name" value="Ig_E-set"/>
</dbReference>
<accession>A0A347UCV8</accession>
<dbReference type="Proteomes" id="UP000261704">
    <property type="component" value="Chromosome"/>
</dbReference>
<evidence type="ECO:0000259" key="2">
    <source>
        <dbReference type="Pfam" id="PF08770"/>
    </source>
</evidence>
<reference evidence="4 5" key="1">
    <citation type="submission" date="2018-09" db="EMBL/GenBank/DDBJ databases">
        <title>Profundibacter amoris BAR1 gen. nov., sp. nov., a new member of the Roseobacter clade isolated at Lokis Castle Vent Field on the Arctic Mid-Oceanic Ridge.</title>
        <authorList>
            <person name="Le Moine Bauer S."/>
            <person name="Sjoeberg A.G."/>
            <person name="L'Haridon S."/>
            <person name="Stokke R."/>
            <person name="Roalkvam I."/>
            <person name="Steen I.H."/>
            <person name="Dahle H."/>
        </authorList>
    </citation>
    <scope>NUCLEOTIDE SEQUENCE [LARGE SCALE GENOMIC DNA]</scope>
    <source>
        <strain evidence="4 5">BAR1</strain>
    </source>
</reference>
<dbReference type="Pfam" id="PF13501">
    <property type="entry name" value="SoxY"/>
    <property type="match status" value="1"/>
</dbReference>
<dbReference type="Pfam" id="PF08770">
    <property type="entry name" value="SoxZ"/>
    <property type="match status" value="1"/>
</dbReference>
<dbReference type="Gene3D" id="2.60.40.10">
    <property type="entry name" value="Immunoglobulins"/>
    <property type="match status" value="1"/>
</dbReference>
<dbReference type="Gene3D" id="2.60.40.2470">
    <property type="entry name" value="SoxY domain"/>
    <property type="match status" value="1"/>
</dbReference>
<feature type="domain" description="Ig-like SoxY" evidence="3">
    <location>
        <begin position="44"/>
        <end position="145"/>
    </location>
</feature>
<protein>
    <submittedName>
        <fullName evidence="4">Quinoprotein dehydrogenase-associated SoxYZ-like carrier</fullName>
    </submittedName>
</protein>
<name>A0A347UCV8_9RHOB</name>